<keyword evidence="4" id="KW-0479">Metal-binding</keyword>
<dbReference type="RefSeq" id="WP_070792104.1">
    <property type="nucleotide sequence ID" value="NZ_MKIR01000012.1"/>
</dbReference>
<keyword evidence="12" id="KW-1185">Reference proteome</keyword>
<dbReference type="InterPro" id="IPR036691">
    <property type="entry name" value="Endo/exonu/phosph_ase_sf"/>
</dbReference>
<comment type="cofactor">
    <cofactor evidence="2">
        <name>Mg(2+)</name>
        <dbReference type="ChEBI" id="CHEBI:18420"/>
    </cofactor>
</comment>
<sequence length="354" mass="40180">MTLLYTLLAFIALILLIFIIYIAYLFTTYKRLPDTQNLKTEIRNTSKLKTNTSYRALSFNIGYGAYSADYSFFMEGGKSSRAYSPEAVKENINGQLQEIESVNPDLIFLQEVDIRGHRSKMVNEVQFFNDNLPDYSSVFSQNYNSAYLFYPFTKPIGSAKSGILTLAKAKLEDSIRYSLPIDTDFNKLMDLDRCFSASKIPLENGKYLQIVNTHVSAYSKNAEVKMEQFAKLFNFIDKSYQDGNYVIVGGDFNHDIIGNSPQLFNGTSEREVWEQPFPIEDIPDGFTLFNEGLAEAVVPTARGLNIPYKKGESKLMIIDGFLISNNVIAESIHAIDLEFAHSDHNPVYMDFKLI</sequence>
<dbReference type="GO" id="GO:0016787">
    <property type="term" value="F:hydrolase activity"/>
    <property type="evidence" value="ECO:0007669"/>
    <property type="project" value="UniProtKB-KW"/>
</dbReference>
<keyword evidence="5" id="KW-0227">DNA damage</keyword>
<evidence type="ECO:0000256" key="4">
    <source>
        <dbReference type="ARBA" id="ARBA00022723"/>
    </source>
</evidence>
<evidence type="ECO:0000256" key="2">
    <source>
        <dbReference type="ARBA" id="ARBA00001946"/>
    </source>
</evidence>
<dbReference type="OrthoDB" id="7616949at2"/>
<comment type="cofactor">
    <cofactor evidence="1">
        <name>Mn(2+)</name>
        <dbReference type="ChEBI" id="CHEBI:29035"/>
    </cofactor>
</comment>
<evidence type="ECO:0000256" key="5">
    <source>
        <dbReference type="ARBA" id="ARBA00022763"/>
    </source>
</evidence>
<keyword evidence="9" id="KW-0472">Membrane</keyword>
<reference evidence="12" key="1">
    <citation type="submission" date="2016-09" db="EMBL/GenBank/DDBJ databases">
        <title>Draft genome sequence of a novel species of the family Streptococcaceae isolated from flowers.</title>
        <authorList>
            <person name="Chuah L.-O."/>
            <person name="Yap K.-P."/>
            <person name="Thong K.L."/>
            <person name="Liong M.T."/>
            <person name="Ahmad R."/>
            <person name="Rusul G."/>
        </authorList>
    </citation>
    <scope>NUCLEOTIDE SEQUENCE [LARGE SCALE GENOMIC DNA]</scope>
    <source>
        <strain evidence="12">DF1</strain>
    </source>
</reference>
<keyword evidence="8" id="KW-0234">DNA repair</keyword>
<keyword evidence="9" id="KW-1133">Transmembrane helix</keyword>
<comment type="caution">
    <text evidence="11">The sequence shown here is derived from an EMBL/GenBank/DDBJ whole genome shotgun (WGS) entry which is preliminary data.</text>
</comment>
<gene>
    <name evidence="11" type="ORF">BG261_03125</name>
</gene>
<dbReference type="AlphaFoldDB" id="A0A1E8GQ25"/>
<evidence type="ECO:0000256" key="7">
    <source>
        <dbReference type="ARBA" id="ARBA00022842"/>
    </source>
</evidence>
<name>A0A1E8GQ25_9LACT</name>
<dbReference type="GO" id="GO:0046872">
    <property type="term" value="F:metal ion binding"/>
    <property type="evidence" value="ECO:0007669"/>
    <property type="project" value="UniProtKB-KW"/>
</dbReference>
<dbReference type="PANTHER" id="PTHR15822">
    <property type="entry name" value="TRAF AND TNF RECEPTOR-ASSOCIATED PROTEIN"/>
    <property type="match status" value="1"/>
</dbReference>
<evidence type="ECO:0000256" key="9">
    <source>
        <dbReference type="SAM" id="Phobius"/>
    </source>
</evidence>
<accession>A0A1E8GQ25</accession>
<dbReference type="GO" id="GO:0004518">
    <property type="term" value="F:nuclease activity"/>
    <property type="evidence" value="ECO:0007669"/>
    <property type="project" value="UniProtKB-KW"/>
</dbReference>
<protein>
    <submittedName>
        <fullName evidence="11">Hydrolase</fullName>
    </submittedName>
</protein>
<keyword evidence="6 11" id="KW-0378">Hydrolase</keyword>
<feature type="domain" description="Endonuclease/exonuclease/phosphatase" evidence="10">
    <location>
        <begin position="91"/>
        <end position="270"/>
    </location>
</feature>
<keyword evidence="3" id="KW-0540">Nuclease</keyword>
<evidence type="ECO:0000259" key="10">
    <source>
        <dbReference type="Pfam" id="PF03372"/>
    </source>
</evidence>
<evidence type="ECO:0000256" key="3">
    <source>
        <dbReference type="ARBA" id="ARBA00022722"/>
    </source>
</evidence>
<keyword evidence="7" id="KW-0460">Magnesium</keyword>
<evidence type="ECO:0000256" key="6">
    <source>
        <dbReference type="ARBA" id="ARBA00022801"/>
    </source>
</evidence>
<proteinExistence type="predicted"/>
<dbReference type="EMBL" id="MKIR01000012">
    <property type="protein sequence ID" value="OFI49588.1"/>
    <property type="molecule type" value="Genomic_DNA"/>
</dbReference>
<dbReference type="PANTHER" id="PTHR15822:SF4">
    <property type="entry name" value="TYROSYL-DNA PHOSPHODIESTERASE 2"/>
    <property type="match status" value="1"/>
</dbReference>
<keyword evidence="9" id="KW-0812">Transmembrane</keyword>
<evidence type="ECO:0000256" key="1">
    <source>
        <dbReference type="ARBA" id="ARBA00001936"/>
    </source>
</evidence>
<dbReference type="Pfam" id="PF03372">
    <property type="entry name" value="Exo_endo_phos"/>
    <property type="match status" value="1"/>
</dbReference>
<dbReference type="SUPFAM" id="SSF56219">
    <property type="entry name" value="DNase I-like"/>
    <property type="match status" value="1"/>
</dbReference>
<dbReference type="STRING" id="1859473.BG261_03125"/>
<evidence type="ECO:0000313" key="11">
    <source>
        <dbReference type="EMBL" id="OFI49588.1"/>
    </source>
</evidence>
<dbReference type="Proteomes" id="UP000178622">
    <property type="component" value="Unassembled WGS sequence"/>
</dbReference>
<dbReference type="InterPro" id="IPR051547">
    <property type="entry name" value="TDP2-like"/>
</dbReference>
<dbReference type="InterPro" id="IPR005135">
    <property type="entry name" value="Endo/exonuclease/phosphatase"/>
</dbReference>
<feature type="transmembrane region" description="Helical" evidence="9">
    <location>
        <begin position="6"/>
        <end position="26"/>
    </location>
</feature>
<organism evidence="11 12">
    <name type="scientific">Floricoccus tropicus</name>
    <dbReference type="NCBI Taxonomy" id="1859473"/>
    <lineage>
        <taxon>Bacteria</taxon>
        <taxon>Bacillati</taxon>
        <taxon>Bacillota</taxon>
        <taxon>Bacilli</taxon>
        <taxon>Lactobacillales</taxon>
        <taxon>Streptococcaceae</taxon>
        <taxon>Floricoccus</taxon>
    </lineage>
</organism>
<dbReference type="GO" id="GO:0006281">
    <property type="term" value="P:DNA repair"/>
    <property type="evidence" value="ECO:0007669"/>
    <property type="project" value="UniProtKB-KW"/>
</dbReference>
<evidence type="ECO:0000256" key="8">
    <source>
        <dbReference type="ARBA" id="ARBA00023204"/>
    </source>
</evidence>
<evidence type="ECO:0000313" key="12">
    <source>
        <dbReference type="Proteomes" id="UP000178622"/>
    </source>
</evidence>
<dbReference type="Gene3D" id="3.60.10.10">
    <property type="entry name" value="Endonuclease/exonuclease/phosphatase"/>
    <property type="match status" value="1"/>
</dbReference>